<dbReference type="Pfam" id="PF02082">
    <property type="entry name" value="Rrf2"/>
    <property type="match status" value="1"/>
</dbReference>
<evidence type="ECO:0000313" key="4">
    <source>
        <dbReference type="Proteomes" id="UP000823521"/>
    </source>
</evidence>
<dbReference type="RefSeq" id="WP_208814906.1">
    <property type="nucleotide sequence ID" value="NZ_WVUH01000162.1"/>
</dbReference>
<proteinExistence type="predicted"/>
<organism evidence="3 4">
    <name type="scientific">Micromonospora echinofusca</name>
    <dbReference type="NCBI Taxonomy" id="47858"/>
    <lineage>
        <taxon>Bacteria</taxon>
        <taxon>Bacillati</taxon>
        <taxon>Actinomycetota</taxon>
        <taxon>Actinomycetes</taxon>
        <taxon>Micromonosporales</taxon>
        <taxon>Micromonosporaceae</taxon>
        <taxon>Micromonospora</taxon>
    </lineage>
</organism>
<comment type="caution">
    <text evidence="3">The sequence shown here is derived from an EMBL/GenBank/DDBJ whole genome shotgun (WGS) entry which is preliminary data.</text>
</comment>
<dbReference type="InterPro" id="IPR036388">
    <property type="entry name" value="WH-like_DNA-bd_sf"/>
</dbReference>
<comment type="cofactor">
    <cofactor evidence="2">
        <name>[2Fe-2S] cluster</name>
        <dbReference type="ChEBI" id="CHEBI:190135"/>
    </cofactor>
</comment>
<dbReference type="Gene3D" id="1.10.10.10">
    <property type="entry name" value="Winged helix-like DNA-binding domain superfamily/Winged helix DNA-binding domain"/>
    <property type="match status" value="1"/>
</dbReference>
<evidence type="ECO:0000313" key="3">
    <source>
        <dbReference type="EMBL" id="MBO4207996.1"/>
    </source>
</evidence>
<accession>A0ABS3VTY6</accession>
<reference evidence="3 4" key="1">
    <citation type="submission" date="2019-12" db="EMBL/GenBank/DDBJ databases">
        <title>Whole genome sequencing of endophytic Actinobacterium Micromonospora sp. MPMI6T.</title>
        <authorList>
            <person name="Evv R."/>
            <person name="Podile A.R."/>
        </authorList>
    </citation>
    <scope>NUCLEOTIDE SEQUENCE [LARGE SCALE GENOMIC DNA]</scope>
    <source>
        <strain evidence="3 4">MPMI6</strain>
    </source>
</reference>
<dbReference type="PROSITE" id="PS51197">
    <property type="entry name" value="HTH_RRF2_2"/>
    <property type="match status" value="1"/>
</dbReference>
<dbReference type="PANTHER" id="PTHR33221:SF4">
    <property type="entry name" value="HTH-TYPE TRANSCRIPTIONAL REPRESSOR NSRR"/>
    <property type="match status" value="1"/>
</dbReference>
<dbReference type="InterPro" id="IPR036390">
    <property type="entry name" value="WH_DNA-bd_sf"/>
</dbReference>
<keyword evidence="1" id="KW-0238">DNA-binding</keyword>
<dbReference type="EMBL" id="WVUH01000162">
    <property type="protein sequence ID" value="MBO4207996.1"/>
    <property type="molecule type" value="Genomic_DNA"/>
</dbReference>
<keyword evidence="4" id="KW-1185">Reference proteome</keyword>
<dbReference type="InterPro" id="IPR000944">
    <property type="entry name" value="Tscrpt_reg_Rrf2"/>
</dbReference>
<sequence length="145" mass="15576">MKLNRSTDMALRVVMLAGARGGRLTVEELATDLALPRNHVAKLVQRLQRMEVLVTVRGRTGGVELAPGALRLTVGHLVRAFEGADEIVDCTQPPCPLRSACRLRSTLRRAQLAFLAALDEVTLEDLIATPTGPLLLGLPLPAGQP</sequence>
<dbReference type="Proteomes" id="UP000823521">
    <property type="component" value="Unassembled WGS sequence"/>
</dbReference>
<protein>
    <submittedName>
        <fullName evidence="3">Rrf2 family transcriptional regulator</fullName>
    </submittedName>
</protein>
<dbReference type="PANTHER" id="PTHR33221">
    <property type="entry name" value="WINGED HELIX-TURN-HELIX TRANSCRIPTIONAL REGULATOR, RRF2 FAMILY"/>
    <property type="match status" value="1"/>
</dbReference>
<dbReference type="SUPFAM" id="SSF46785">
    <property type="entry name" value="Winged helix' DNA-binding domain"/>
    <property type="match status" value="1"/>
</dbReference>
<evidence type="ECO:0000256" key="2">
    <source>
        <dbReference type="ARBA" id="ARBA00034078"/>
    </source>
</evidence>
<name>A0ABS3VTY6_MICEH</name>
<gene>
    <name evidence="3" type="ORF">GSF22_18595</name>
</gene>
<dbReference type="NCBIfam" id="TIGR00738">
    <property type="entry name" value="rrf2_super"/>
    <property type="match status" value="1"/>
</dbReference>
<evidence type="ECO:0000256" key="1">
    <source>
        <dbReference type="ARBA" id="ARBA00023125"/>
    </source>
</evidence>